<evidence type="ECO:0000313" key="3">
    <source>
        <dbReference type="Proteomes" id="UP000216345"/>
    </source>
</evidence>
<organism evidence="2 3">
    <name type="scientific">Brucella rhizosphaerae</name>
    <dbReference type="NCBI Taxonomy" id="571254"/>
    <lineage>
        <taxon>Bacteria</taxon>
        <taxon>Pseudomonadati</taxon>
        <taxon>Pseudomonadota</taxon>
        <taxon>Alphaproteobacteria</taxon>
        <taxon>Hyphomicrobiales</taxon>
        <taxon>Brucellaceae</taxon>
        <taxon>Brucella/Ochrobactrum group</taxon>
        <taxon>Brucella</taxon>
    </lineage>
</organism>
<dbReference type="RefSeq" id="WP_094575344.1">
    <property type="nucleotide sequence ID" value="NZ_JBHEEL010000009.1"/>
</dbReference>
<evidence type="ECO:0000313" key="2">
    <source>
        <dbReference type="EMBL" id="OYR16706.1"/>
    </source>
</evidence>
<keyword evidence="1" id="KW-0812">Transmembrane</keyword>
<dbReference type="Pfam" id="PF25612">
    <property type="entry name" value="DUF7940"/>
    <property type="match status" value="1"/>
</dbReference>
<protein>
    <submittedName>
        <fullName evidence="2">Putative membrane protein</fullName>
    </submittedName>
</protein>
<keyword evidence="1" id="KW-0472">Membrane</keyword>
<dbReference type="AlphaFoldDB" id="A0A256FPP2"/>
<reference evidence="2 3" key="1">
    <citation type="submission" date="2017-07" db="EMBL/GenBank/DDBJ databases">
        <title>Phylogenetic study on the rhizospheric bacterium Ochrobactrum sp. A44.</title>
        <authorList>
            <person name="Krzyzanowska D.M."/>
            <person name="Ossowicki A."/>
            <person name="Rajewska M."/>
            <person name="Maciag T."/>
            <person name="Kaczynski Z."/>
            <person name="Czerwicka M."/>
            <person name="Jafra S."/>
        </authorList>
    </citation>
    <scope>NUCLEOTIDE SEQUENCE [LARGE SCALE GENOMIC DNA]</scope>
    <source>
        <strain evidence="2 3">PR17</strain>
    </source>
</reference>
<feature type="transmembrane region" description="Helical" evidence="1">
    <location>
        <begin position="42"/>
        <end position="64"/>
    </location>
</feature>
<dbReference type="InterPro" id="IPR057700">
    <property type="entry name" value="DUF7940"/>
</dbReference>
<evidence type="ECO:0000256" key="1">
    <source>
        <dbReference type="SAM" id="Phobius"/>
    </source>
</evidence>
<accession>A0A256FPP2</accession>
<dbReference type="EMBL" id="NNRK01000022">
    <property type="protein sequence ID" value="OYR16706.1"/>
    <property type="molecule type" value="Genomic_DNA"/>
</dbReference>
<keyword evidence="1" id="KW-1133">Transmembrane helix</keyword>
<proteinExistence type="predicted"/>
<name>A0A256FPP2_9HYPH</name>
<keyword evidence="3" id="KW-1185">Reference proteome</keyword>
<gene>
    <name evidence="2" type="ORF">CEV32_4340</name>
</gene>
<dbReference type="Proteomes" id="UP000216345">
    <property type="component" value="Unassembled WGS sequence"/>
</dbReference>
<sequence length="72" mass="8077">MKLVSDWRRVLRYAWSIRLLLAAALLSGLEVALPYLGDIFPIPIGAFAAVTFFVTVLALVLRIISQKAFRDE</sequence>
<comment type="caution">
    <text evidence="2">The sequence shown here is derived from an EMBL/GenBank/DDBJ whole genome shotgun (WGS) entry which is preliminary data.</text>
</comment>